<feature type="transmembrane region" description="Helical" evidence="2">
    <location>
        <begin position="341"/>
        <end position="362"/>
    </location>
</feature>
<reference evidence="4" key="1">
    <citation type="submission" date="2021-02" db="EMBL/GenBank/DDBJ databases">
        <authorList>
            <person name="Nowell W R."/>
        </authorList>
    </citation>
    <scope>NUCLEOTIDE SEQUENCE</scope>
</reference>
<name>A0A819ZVX0_9BILA</name>
<dbReference type="PROSITE" id="PS00022">
    <property type="entry name" value="EGF_1"/>
    <property type="match status" value="1"/>
</dbReference>
<keyword evidence="1" id="KW-0245">EGF-like domain</keyword>
<comment type="caution">
    <text evidence="4">The sequence shown here is derived from an EMBL/GenBank/DDBJ whole genome shotgun (WGS) entry which is preliminary data.</text>
</comment>
<evidence type="ECO:0000313" key="5">
    <source>
        <dbReference type="Proteomes" id="UP000663881"/>
    </source>
</evidence>
<keyword evidence="2" id="KW-1133">Transmembrane helix</keyword>
<feature type="non-terminal residue" evidence="4">
    <location>
        <position position="1"/>
    </location>
</feature>
<dbReference type="Gene3D" id="2.10.25.10">
    <property type="entry name" value="Laminin"/>
    <property type="match status" value="1"/>
</dbReference>
<feature type="disulfide bond" evidence="1">
    <location>
        <begin position="104"/>
        <end position="113"/>
    </location>
</feature>
<dbReference type="AlphaFoldDB" id="A0A819ZVX0"/>
<protein>
    <recommendedName>
        <fullName evidence="3">EGF-like domain-containing protein</fullName>
    </recommendedName>
</protein>
<feature type="transmembrane region" description="Helical" evidence="2">
    <location>
        <begin position="307"/>
        <end position="329"/>
    </location>
</feature>
<evidence type="ECO:0000313" key="4">
    <source>
        <dbReference type="EMBL" id="CAF4176603.1"/>
    </source>
</evidence>
<gene>
    <name evidence="4" type="ORF">OKA104_LOCUS39652</name>
</gene>
<dbReference type="InterPro" id="IPR000742">
    <property type="entry name" value="EGF"/>
</dbReference>
<accession>A0A819ZVX0</accession>
<dbReference type="EMBL" id="CAJOAY010007945">
    <property type="protein sequence ID" value="CAF4176603.1"/>
    <property type="molecule type" value="Genomic_DNA"/>
</dbReference>
<dbReference type="Gene3D" id="1.20.1070.10">
    <property type="entry name" value="Rhodopsin 7-helix transmembrane proteins"/>
    <property type="match status" value="1"/>
</dbReference>
<feature type="transmembrane region" description="Helical" evidence="2">
    <location>
        <begin position="260"/>
        <end position="280"/>
    </location>
</feature>
<organism evidence="4 5">
    <name type="scientific">Adineta steineri</name>
    <dbReference type="NCBI Taxonomy" id="433720"/>
    <lineage>
        <taxon>Eukaryota</taxon>
        <taxon>Metazoa</taxon>
        <taxon>Spiralia</taxon>
        <taxon>Gnathifera</taxon>
        <taxon>Rotifera</taxon>
        <taxon>Eurotatoria</taxon>
        <taxon>Bdelloidea</taxon>
        <taxon>Adinetida</taxon>
        <taxon>Adinetidae</taxon>
        <taxon>Adineta</taxon>
    </lineage>
</organism>
<proteinExistence type="predicted"/>
<evidence type="ECO:0000256" key="1">
    <source>
        <dbReference type="PROSITE-ProRule" id="PRU00076"/>
    </source>
</evidence>
<keyword evidence="2" id="KW-0812">Transmembrane</keyword>
<feature type="domain" description="EGF-like" evidence="3">
    <location>
        <begin position="77"/>
        <end position="114"/>
    </location>
</feature>
<dbReference type="PROSITE" id="PS50026">
    <property type="entry name" value="EGF_3"/>
    <property type="match status" value="1"/>
</dbReference>
<dbReference type="SUPFAM" id="SSF81321">
    <property type="entry name" value="Family A G protein-coupled receptor-like"/>
    <property type="match status" value="1"/>
</dbReference>
<dbReference type="Proteomes" id="UP000663881">
    <property type="component" value="Unassembled WGS sequence"/>
</dbReference>
<keyword evidence="1" id="KW-1015">Disulfide bond</keyword>
<sequence length="392" mass="46106">SEIIAHQFVYDVNQDNVVKYNMYLLYPRPRPRGLYSVRFEVYHTTSFLAAWQYKISPFDFLPAYRLAKILRFPVTALPVLCSVNSCQNNGSCYLMNSNQILCFCSREWHGRFCEKPLRNVTCARHSLVRDQHICICPYGYMQPRCFVRNTICEHSSPCPRTNECYAISQEPPNRYYCFLWLMCFVTVERAIAVVFPVRFRTFGKPRPAILLSVLTSTCVFASMYSHLVQYKFINHPNHQQPWCIRENESYEKSLMQYISLFHQISPFCTNILAALTIIIGTSRIKAHAHHQSTVDTLQEQARQRKDLLVGPLMCFLAQLPQIIILFLDICLYEEHHWFSHFTLLAYYISFLPQMNLFFLYILPSPLFKKLLVTETVISKRIIPMIFRHIETK</sequence>
<keyword evidence="2" id="KW-0472">Membrane</keyword>
<feature type="transmembrane region" description="Helical" evidence="2">
    <location>
        <begin position="209"/>
        <end position="227"/>
    </location>
</feature>
<dbReference type="SUPFAM" id="SSF57196">
    <property type="entry name" value="EGF/Laminin"/>
    <property type="match status" value="1"/>
</dbReference>
<evidence type="ECO:0000256" key="2">
    <source>
        <dbReference type="SAM" id="Phobius"/>
    </source>
</evidence>
<evidence type="ECO:0000259" key="3">
    <source>
        <dbReference type="PROSITE" id="PS50026"/>
    </source>
</evidence>
<comment type="caution">
    <text evidence="1">Lacks conserved residue(s) required for the propagation of feature annotation.</text>
</comment>
<feature type="transmembrane region" description="Helical" evidence="2">
    <location>
        <begin position="178"/>
        <end position="197"/>
    </location>
</feature>